<accession>A0A1M5JCW9</accession>
<protein>
    <recommendedName>
        <fullName evidence="3">Gamma-glutamyl:cysteine ligase YbdK, ATP-grasp superfamily</fullName>
    </recommendedName>
</protein>
<organism evidence="1 2">
    <name type="scientific">Marisediminitalea aggregata</name>
    <dbReference type="NCBI Taxonomy" id="634436"/>
    <lineage>
        <taxon>Bacteria</taxon>
        <taxon>Pseudomonadati</taxon>
        <taxon>Pseudomonadota</taxon>
        <taxon>Gammaproteobacteria</taxon>
        <taxon>Alteromonadales</taxon>
        <taxon>Alteromonadaceae</taxon>
        <taxon>Marisediminitalea</taxon>
    </lineage>
</organism>
<dbReference type="InterPro" id="IPR006336">
    <property type="entry name" value="GCS2"/>
</dbReference>
<evidence type="ECO:0000313" key="2">
    <source>
        <dbReference type="Proteomes" id="UP000184520"/>
    </source>
</evidence>
<dbReference type="EMBL" id="FQWD01000003">
    <property type="protein sequence ID" value="SHG38456.1"/>
    <property type="molecule type" value="Genomic_DNA"/>
</dbReference>
<dbReference type="AlphaFoldDB" id="A0A1M5JCW9"/>
<dbReference type="Pfam" id="PF04107">
    <property type="entry name" value="GCS2"/>
    <property type="match status" value="1"/>
</dbReference>
<dbReference type="Gene3D" id="3.30.590.20">
    <property type="match status" value="1"/>
</dbReference>
<keyword evidence="2" id="KW-1185">Reference proteome</keyword>
<dbReference type="OrthoDB" id="240589at2"/>
<name>A0A1M5JCW9_9ALTE</name>
<sequence>MGLQFHQHDVTRAQTTLFERRLHEQLDQIESELEKPCYNRPEVSFGAELEMYLIDRHFMPAALNEAVLGKARVTGLQEELNQYNIEYNLDPVDAPGTPFTHLKRQLSQGTRAIDQTASMYDGHAVAIGILPTLSNHHLTLDFLTNRPRYKALTSALKGLNKGPFQIDIHGQDTVRTQCEEVTLEGANTSFQFHHRVPANQFTAYYNAAQLTTPLVLALAGNSPFFLGKRLWQETRIALFKQSIDYRDHATGRWRQPARVNFGNGWLRQGVAECLTESVALYPPILPVTAERIDKTAQPFSELLLHHGTVWSWNRAVLQPGQKGHVRIEYRSLPAGPTIDDMLANAALQVGLVEALSGECETYLRRLPFRFAEYNFYRCAQYGLNARIIWPQLRQQGLSEQRVTDVIADLLPRADEGLASIGIDKTERDHYLNIIEHRLASRQTGASWQLSAFQRLSANLAPHHVLPELCRQYYQRSLDGQPVANWE</sequence>
<dbReference type="STRING" id="634436.SAMN05216361_2041"/>
<reference evidence="2" key="1">
    <citation type="submission" date="2016-11" db="EMBL/GenBank/DDBJ databases">
        <authorList>
            <person name="Varghese N."/>
            <person name="Submissions S."/>
        </authorList>
    </citation>
    <scope>NUCLEOTIDE SEQUENCE [LARGE SCALE GENOMIC DNA]</scope>
    <source>
        <strain evidence="2">CGMCC 1.8995</strain>
    </source>
</reference>
<proteinExistence type="predicted"/>
<dbReference type="InterPro" id="IPR050141">
    <property type="entry name" value="GCL_type2/YbdK_subfam"/>
</dbReference>
<dbReference type="PANTHER" id="PTHR36510">
    <property type="entry name" value="GLUTAMATE--CYSTEINE LIGASE 2-RELATED"/>
    <property type="match status" value="1"/>
</dbReference>
<gene>
    <name evidence="1" type="ORF">SAMN05216361_2041</name>
</gene>
<dbReference type="SUPFAM" id="SSF55931">
    <property type="entry name" value="Glutamine synthetase/guanido kinase"/>
    <property type="match status" value="1"/>
</dbReference>
<evidence type="ECO:0000313" key="1">
    <source>
        <dbReference type="EMBL" id="SHG38456.1"/>
    </source>
</evidence>
<evidence type="ECO:0008006" key="3">
    <source>
        <dbReference type="Google" id="ProtNLM"/>
    </source>
</evidence>
<dbReference type="GO" id="GO:0016879">
    <property type="term" value="F:ligase activity, forming carbon-nitrogen bonds"/>
    <property type="evidence" value="ECO:0007669"/>
    <property type="project" value="TreeGrafter"/>
</dbReference>
<dbReference type="Proteomes" id="UP000184520">
    <property type="component" value="Unassembled WGS sequence"/>
</dbReference>
<dbReference type="InterPro" id="IPR014746">
    <property type="entry name" value="Gln_synth/guanido_kin_cat_dom"/>
</dbReference>
<dbReference type="PANTHER" id="PTHR36510:SF3">
    <property type="entry name" value="CONSERVED PROTEIN"/>
    <property type="match status" value="1"/>
</dbReference>
<dbReference type="RefSeq" id="WP_073321891.1">
    <property type="nucleotide sequence ID" value="NZ_FQWD01000003.1"/>
</dbReference>